<reference evidence="3 4" key="1">
    <citation type="journal article" date="2012" name="Science">
        <title>The Paleozoic origin of enzymatic lignin decomposition reconstructed from 31 fungal genomes.</title>
        <authorList>
            <person name="Floudas D."/>
            <person name="Binder M."/>
            <person name="Riley R."/>
            <person name="Barry K."/>
            <person name="Blanchette R.A."/>
            <person name="Henrissat B."/>
            <person name="Martinez A.T."/>
            <person name="Otillar R."/>
            <person name="Spatafora J.W."/>
            <person name="Yadav J.S."/>
            <person name="Aerts A."/>
            <person name="Benoit I."/>
            <person name="Boyd A."/>
            <person name="Carlson A."/>
            <person name="Copeland A."/>
            <person name="Coutinho P.M."/>
            <person name="de Vries R.P."/>
            <person name="Ferreira P."/>
            <person name="Findley K."/>
            <person name="Foster B."/>
            <person name="Gaskell J."/>
            <person name="Glotzer D."/>
            <person name="Gorecki P."/>
            <person name="Heitman J."/>
            <person name="Hesse C."/>
            <person name="Hori C."/>
            <person name="Igarashi K."/>
            <person name="Jurgens J.A."/>
            <person name="Kallen N."/>
            <person name="Kersten P."/>
            <person name="Kohler A."/>
            <person name="Kuees U."/>
            <person name="Kumar T.K.A."/>
            <person name="Kuo A."/>
            <person name="LaButti K."/>
            <person name="Larrondo L.F."/>
            <person name="Lindquist E."/>
            <person name="Ling A."/>
            <person name="Lombard V."/>
            <person name="Lucas S."/>
            <person name="Lundell T."/>
            <person name="Martin R."/>
            <person name="McLaughlin D.J."/>
            <person name="Morgenstern I."/>
            <person name="Morin E."/>
            <person name="Murat C."/>
            <person name="Nagy L.G."/>
            <person name="Nolan M."/>
            <person name="Ohm R.A."/>
            <person name="Patyshakuliyeva A."/>
            <person name="Rokas A."/>
            <person name="Ruiz-Duenas F.J."/>
            <person name="Sabat G."/>
            <person name="Salamov A."/>
            <person name="Samejima M."/>
            <person name="Schmutz J."/>
            <person name="Slot J.C."/>
            <person name="St John F."/>
            <person name="Stenlid J."/>
            <person name="Sun H."/>
            <person name="Sun S."/>
            <person name="Syed K."/>
            <person name="Tsang A."/>
            <person name="Wiebenga A."/>
            <person name="Young D."/>
            <person name="Pisabarro A."/>
            <person name="Eastwood D.C."/>
            <person name="Martin F."/>
            <person name="Cullen D."/>
            <person name="Grigoriev I.V."/>
            <person name="Hibbett D.S."/>
        </authorList>
    </citation>
    <scope>NUCLEOTIDE SEQUENCE [LARGE SCALE GENOMIC DNA]</scope>
    <source>
        <strain evidence="3 4">LYAD-421 SS1</strain>
    </source>
</reference>
<accession>R7T0W5</accession>
<feature type="chain" id="PRO_5004445175" evidence="2">
    <location>
        <begin position="25"/>
        <end position="161"/>
    </location>
</feature>
<evidence type="ECO:0000313" key="3">
    <source>
        <dbReference type="EMBL" id="EJF61996.1"/>
    </source>
</evidence>
<feature type="region of interest" description="Disordered" evidence="1">
    <location>
        <begin position="55"/>
        <end position="86"/>
    </location>
</feature>
<dbReference type="AlphaFoldDB" id="R7T0W5"/>
<dbReference type="RefSeq" id="XP_007365251.1">
    <property type="nucleotide sequence ID" value="XM_007365189.1"/>
</dbReference>
<name>R7T0W5_DICSQ</name>
<dbReference type="GeneID" id="18838988"/>
<evidence type="ECO:0000313" key="4">
    <source>
        <dbReference type="Proteomes" id="UP000053319"/>
    </source>
</evidence>
<dbReference type="EMBL" id="JH719407">
    <property type="protein sequence ID" value="EJF61996.1"/>
    <property type="molecule type" value="Genomic_DNA"/>
</dbReference>
<dbReference type="Proteomes" id="UP000053319">
    <property type="component" value="Unassembled WGS sequence"/>
</dbReference>
<feature type="signal peptide" evidence="2">
    <location>
        <begin position="1"/>
        <end position="24"/>
    </location>
</feature>
<evidence type="ECO:0000256" key="1">
    <source>
        <dbReference type="SAM" id="MobiDB-lite"/>
    </source>
</evidence>
<sequence length="161" mass="16931">MLFPRMSCFSALLFTLVFFTTAHASVIPFGHKSLNVARSPSETWTNAQRLAAGLPPRAPRRLKRAPTPTEPGLAKRAAPSPSPSANALAGVRVATEKAYTGTLQVRTVADNATLGFVRLSSSGVELATAEGSPVAFTAVGSVPFSIATVSVDDRCVTPQRH</sequence>
<keyword evidence="2" id="KW-0732">Signal</keyword>
<gene>
    <name evidence="3" type="ORF">DICSQDRAFT_169571</name>
</gene>
<dbReference type="KEGG" id="dsq:DICSQDRAFT_169571"/>
<organism evidence="3 4">
    <name type="scientific">Dichomitus squalens (strain LYAD-421)</name>
    <name type="common">Western red white-rot fungus</name>
    <dbReference type="NCBI Taxonomy" id="732165"/>
    <lineage>
        <taxon>Eukaryota</taxon>
        <taxon>Fungi</taxon>
        <taxon>Dikarya</taxon>
        <taxon>Basidiomycota</taxon>
        <taxon>Agaricomycotina</taxon>
        <taxon>Agaricomycetes</taxon>
        <taxon>Polyporales</taxon>
        <taxon>Polyporaceae</taxon>
        <taxon>Dichomitus</taxon>
    </lineage>
</organism>
<proteinExistence type="predicted"/>
<protein>
    <submittedName>
        <fullName evidence="3">Uncharacterized protein</fullName>
    </submittedName>
</protein>
<dbReference type="HOGENOM" id="CLU_1643653_0_0_1"/>
<evidence type="ECO:0000256" key="2">
    <source>
        <dbReference type="SAM" id="SignalP"/>
    </source>
</evidence>